<evidence type="ECO:0000313" key="5">
    <source>
        <dbReference type="Proteomes" id="UP001165082"/>
    </source>
</evidence>
<keyword evidence="1" id="KW-0479">Metal-binding</keyword>
<dbReference type="InterPro" id="IPR019496">
    <property type="entry name" value="NUFIP1_cons_dom"/>
</dbReference>
<dbReference type="PROSITE" id="PS00028">
    <property type="entry name" value="ZINC_FINGER_C2H2_1"/>
    <property type="match status" value="1"/>
</dbReference>
<dbReference type="SMART" id="SM00355">
    <property type="entry name" value="ZnF_C2H2"/>
    <property type="match status" value="2"/>
</dbReference>
<proteinExistence type="predicted"/>
<dbReference type="GO" id="GO:0003723">
    <property type="term" value="F:RNA binding"/>
    <property type="evidence" value="ECO:0007669"/>
    <property type="project" value="InterPro"/>
</dbReference>
<comment type="caution">
    <text evidence="4">The sequence shown here is derived from an EMBL/GenBank/DDBJ whole genome shotgun (WGS) entry which is preliminary data.</text>
</comment>
<dbReference type="AlphaFoldDB" id="A0A9W7AFJ6"/>
<dbReference type="PROSITE" id="PS50103">
    <property type="entry name" value="ZF_C3H1"/>
    <property type="match status" value="1"/>
</dbReference>
<evidence type="ECO:0000313" key="4">
    <source>
        <dbReference type="EMBL" id="GMH68273.1"/>
    </source>
</evidence>
<dbReference type="OrthoDB" id="273070at2759"/>
<organism evidence="4 5">
    <name type="scientific">Triparma retinervis</name>
    <dbReference type="NCBI Taxonomy" id="2557542"/>
    <lineage>
        <taxon>Eukaryota</taxon>
        <taxon>Sar</taxon>
        <taxon>Stramenopiles</taxon>
        <taxon>Ochrophyta</taxon>
        <taxon>Bolidophyceae</taxon>
        <taxon>Parmales</taxon>
        <taxon>Triparmaceae</taxon>
        <taxon>Triparma</taxon>
    </lineage>
</organism>
<reference evidence="4" key="1">
    <citation type="submission" date="2022-07" db="EMBL/GenBank/DDBJ databases">
        <title>Genome analysis of Parmales, a sister group of diatoms, reveals the evolutionary specialization of diatoms from phago-mixotrophs to photoautotrophs.</title>
        <authorList>
            <person name="Ban H."/>
            <person name="Sato S."/>
            <person name="Yoshikawa S."/>
            <person name="Kazumasa Y."/>
            <person name="Nakamura Y."/>
            <person name="Ichinomiya M."/>
            <person name="Saitoh K."/>
            <person name="Sato N."/>
            <person name="Blanc-Mathieu R."/>
            <person name="Endo H."/>
            <person name="Kuwata A."/>
            <person name="Ogata H."/>
        </authorList>
    </citation>
    <scope>NUCLEOTIDE SEQUENCE</scope>
</reference>
<dbReference type="Pfam" id="PF10453">
    <property type="entry name" value="NUFIP1"/>
    <property type="match status" value="1"/>
</dbReference>
<accession>A0A9W7AFJ6</accession>
<feature type="domain" description="C3H1-type" evidence="3">
    <location>
        <begin position="252"/>
        <end position="275"/>
    </location>
</feature>
<evidence type="ECO:0000256" key="2">
    <source>
        <dbReference type="SAM" id="MobiDB-lite"/>
    </source>
</evidence>
<evidence type="ECO:0000259" key="3">
    <source>
        <dbReference type="PROSITE" id="PS50103"/>
    </source>
</evidence>
<dbReference type="PANTHER" id="PTHR13309:SF0">
    <property type="entry name" value="FMR1-INTERACTING PROTEIN NUFIP1"/>
    <property type="match status" value="1"/>
</dbReference>
<feature type="compositionally biased region" description="Polar residues" evidence="2">
    <location>
        <begin position="53"/>
        <end position="73"/>
    </location>
</feature>
<dbReference type="Proteomes" id="UP001165082">
    <property type="component" value="Unassembled WGS sequence"/>
</dbReference>
<keyword evidence="1" id="KW-0863">Zinc-finger</keyword>
<dbReference type="GO" id="GO:0005634">
    <property type="term" value="C:nucleus"/>
    <property type="evidence" value="ECO:0007669"/>
    <property type="project" value="TreeGrafter"/>
</dbReference>
<dbReference type="PANTHER" id="PTHR13309">
    <property type="entry name" value="NUCLEAR FRAGILE X MENTAL RETARDATION PROTEIN INTERACTING PROTEIN 1"/>
    <property type="match status" value="1"/>
</dbReference>
<keyword evidence="1" id="KW-0862">Zinc</keyword>
<dbReference type="InterPro" id="IPR013087">
    <property type="entry name" value="Znf_C2H2_type"/>
</dbReference>
<evidence type="ECO:0000256" key="1">
    <source>
        <dbReference type="PROSITE-ProRule" id="PRU00723"/>
    </source>
</evidence>
<feature type="zinc finger region" description="C3H1-type" evidence="1">
    <location>
        <begin position="252"/>
        <end position="275"/>
    </location>
</feature>
<dbReference type="InterPro" id="IPR039136">
    <property type="entry name" value="NUFIP1-like"/>
</dbReference>
<dbReference type="GO" id="GO:0008270">
    <property type="term" value="F:zinc ion binding"/>
    <property type="evidence" value="ECO:0007669"/>
    <property type="project" value="UniProtKB-KW"/>
</dbReference>
<gene>
    <name evidence="4" type="ORF">TrRE_jg7541</name>
</gene>
<sequence>MANPTVNRNLMANPNLIVNLSLTDNPSINSTSTSPTHSSSLTASRSLTATPKLSHTATPRLSPTPSPVSSTGQRDVEGSFKCVFCDVNYKVERYYNQHVGNHVPCKYEGCDWECTPKLMVDHVRSAHLGLPPSSAPKADGRLPSGYSGVGFKEVDVVVQGRSVGKFTIPLGDDPEDTRKWLEERRKRFPTRKNIAAKAEKEALTLASDASAVDSNGFWDVGSGVGSFGGPSSPLPRDPVAYKLTKAGQFGKLCRHYMGGKGCRKGGECGDVHDETARGALMDRRKAQGNNKRVMEETFGKEVGGRNKKTKGVLEKLLEGEQRREKELTLAAIRYLVEVNFYQSGKK</sequence>
<keyword evidence="5" id="KW-1185">Reference proteome</keyword>
<feature type="region of interest" description="Disordered" evidence="2">
    <location>
        <begin position="49"/>
        <end position="74"/>
    </location>
</feature>
<dbReference type="EMBL" id="BRXZ01002701">
    <property type="protein sequence ID" value="GMH68273.1"/>
    <property type="molecule type" value="Genomic_DNA"/>
</dbReference>
<protein>
    <recommendedName>
        <fullName evidence="3">C3H1-type domain-containing protein</fullName>
    </recommendedName>
</protein>
<name>A0A9W7AFJ6_9STRA</name>
<dbReference type="GO" id="GO:0000492">
    <property type="term" value="P:box C/D snoRNP assembly"/>
    <property type="evidence" value="ECO:0007669"/>
    <property type="project" value="TreeGrafter"/>
</dbReference>
<dbReference type="InterPro" id="IPR000571">
    <property type="entry name" value="Znf_CCCH"/>
</dbReference>